<gene>
    <name evidence="7" type="ORF">QCO44_10825</name>
</gene>
<comment type="similarity">
    <text evidence="1">Belongs to the desulfoferrodoxin family.</text>
</comment>
<dbReference type="SUPFAM" id="SSF49367">
    <property type="entry name" value="Superoxide reductase-like"/>
    <property type="match status" value="1"/>
</dbReference>
<comment type="caution">
    <text evidence="7">The sequence shown here is derived from an EMBL/GenBank/DDBJ whole genome shotgun (WGS) entry which is preliminary data.</text>
</comment>
<dbReference type="Pfam" id="PF01880">
    <property type="entry name" value="Desulfoferrodox"/>
    <property type="match status" value="1"/>
</dbReference>
<proteinExistence type="inferred from homology"/>
<dbReference type="InterPro" id="IPR036073">
    <property type="entry name" value="Desulfoferrodoxin_Fe-bd_dom_sf"/>
</dbReference>
<dbReference type="PANTHER" id="PTHR36541">
    <property type="entry name" value="SUPEROXIDE REDUCTASE-RELATED"/>
    <property type="match status" value="1"/>
</dbReference>
<keyword evidence="2" id="KW-0813">Transport</keyword>
<evidence type="ECO:0000259" key="6">
    <source>
        <dbReference type="Pfam" id="PF01880"/>
    </source>
</evidence>
<evidence type="ECO:0000256" key="4">
    <source>
        <dbReference type="ARBA" id="ARBA00022982"/>
    </source>
</evidence>
<dbReference type="RefSeq" id="WP_368847825.1">
    <property type="nucleotide sequence ID" value="NZ_CP194411.1"/>
</dbReference>
<feature type="domain" description="Desulfoferrodoxin ferrous iron-binding" evidence="6">
    <location>
        <begin position="40"/>
        <end position="126"/>
    </location>
</feature>
<protein>
    <submittedName>
        <fullName evidence="7">Desulfoferrodoxin family protein</fullName>
    </submittedName>
</protein>
<name>A0ABV3X7M8_9FIRM</name>
<evidence type="ECO:0000313" key="7">
    <source>
        <dbReference type="EMBL" id="MEX5286103.1"/>
    </source>
</evidence>
<keyword evidence="5" id="KW-0408">Iron</keyword>
<dbReference type="Gene3D" id="2.60.40.730">
    <property type="entry name" value="SOR catalytic domain"/>
    <property type="match status" value="1"/>
</dbReference>
<reference evidence="7 8" key="1">
    <citation type="submission" date="2023-04" db="EMBL/GenBank/DDBJ databases">
        <title>Genome Sequence of Selenomonas sputigena ATCC 33150.</title>
        <authorList>
            <person name="Miller D.P."/>
            <person name="Anvari S."/>
            <person name="Polson S.W."/>
            <person name="Macdonald M."/>
            <person name="Mcdowell J.V."/>
        </authorList>
    </citation>
    <scope>NUCLEOTIDE SEQUENCE [LARGE SCALE GENOMIC DNA]</scope>
    <source>
        <strain evidence="7 8">ATCC 33150</strain>
    </source>
</reference>
<organism evidence="7 8">
    <name type="scientific">Selenomonas sputigena</name>
    <dbReference type="NCBI Taxonomy" id="69823"/>
    <lineage>
        <taxon>Bacteria</taxon>
        <taxon>Bacillati</taxon>
        <taxon>Bacillota</taxon>
        <taxon>Negativicutes</taxon>
        <taxon>Selenomonadales</taxon>
        <taxon>Selenomonadaceae</taxon>
        <taxon>Selenomonas</taxon>
    </lineage>
</organism>
<dbReference type="SUPFAM" id="SSF57802">
    <property type="entry name" value="Rubredoxin-like"/>
    <property type="match status" value="1"/>
</dbReference>
<dbReference type="EMBL" id="JARVLH010000008">
    <property type="protein sequence ID" value="MEX5286103.1"/>
    <property type="molecule type" value="Genomic_DNA"/>
</dbReference>
<keyword evidence="8" id="KW-1185">Reference proteome</keyword>
<dbReference type="Proteomes" id="UP001559623">
    <property type="component" value="Unassembled WGS sequence"/>
</dbReference>
<keyword evidence="4" id="KW-0249">Electron transport</keyword>
<evidence type="ECO:0000256" key="3">
    <source>
        <dbReference type="ARBA" id="ARBA00022723"/>
    </source>
</evidence>
<dbReference type="InterPro" id="IPR051233">
    <property type="entry name" value="Desulfoferrodoxin_SOR"/>
</dbReference>
<evidence type="ECO:0000256" key="5">
    <source>
        <dbReference type="ARBA" id="ARBA00023004"/>
    </source>
</evidence>
<evidence type="ECO:0000256" key="1">
    <source>
        <dbReference type="ARBA" id="ARBA00005941"/>
    </source>
</evidence>
<sequence length="128" mass="13758">MAKRFFICRKTGDIIGLINDGGGALSCNGEPLTELKANTTDAAQEKHVPEVQYDKAAGKVTVQVGSVAHPMVEEHFIEWIHLQTKKGAQICHLLPGEAPAVTFLLAPGDEPAAVLAYCNLHGLWKADI</sequence>
<dbReference type="PANTHER" id="PTHR36541:SF1">
    <property type="entry name" value="SUPEROXIDE REDUCTASE-RELATED"/>
    <property type="match status" value="1"/>
</dbReference>
<dbReference type="InterPro" id="IPR002742">
    <property type="entry name" value="Desulfoferrodoxin_Fe-bd_dom"/>
</dbReference>
<accession>A0ABV3X7M8</accession>
<keyword evidence="3" id="KW-0479">Metal-binding</keyword>
<evidence type="ECO:0000256" key="2">
    <source>
        <dbReference type="ARBA" id="ARBA00022448"/>
    </source>
</evidence>
<dbReference type="NCBIfam" id="TIGR00332">
    <property type="entry name" value="neela_ferrous"/>
    <property type="match status" value="1"/>
</dbReference>
<evidence type="ECO:0000313" key="8">
    <source>
        <dbReference type="Proteomes" id="UP001559623"/>
    </source>
</evidence>